<evidence type="ECO:0000313" key="2">
    <source>
        <dbReference type="Proteomes" id="UP000581135"/>
    </source>
</evidence>
<name>A0A839SXS5_9PROT</name>
<proteinExistence type="predicted"/>
<dbReference type="AlphaFoldDB" id="A0A839SXS5"/>
<sequence length="275" mass="31357">MRTFGNNKESYLLINGIKTHRVICLSKSVKLLPANKKIDFQIISDIAKDQLSFGIMCIFLASVESQILISENDPKKHAVLAWNSLWDAVLLSALYNVEAVCNFQSSVPYEKIKSHSQLSITNYHLRGLVKASHQISEDEAVWLEDNFHNAQDLLDDQRFRNAVHCMATYRWHSNPRAQLAILWSGIEGIFGVQNEISFRLSLFIANYLEPNNEEQKKKIFSQIRELYVSRSKAIHGSKINSTATEDVEASAICLKRLIYKCIQSRMVPDTRTLAP</sequence>
<accession>A0A839SXS5</accession>
<evidence type="ECO:0000313" key="1">
    <source>
        <dbReference type="EMBL" id="MBB3066424.1"/>
    </source>
</evidence>
<gene>
    <name evidence="1" type="ORF">FHR98_002730</name>
</gene>
<evidence type="ECO:0008006" key="3">
    <source>
        <dbReference type="Google" id="ProtNLM"/>
    </source>
</evidence>
<keyword evidence="2" id="KW-1185">Reference proteome</keyword>
<comment type="caution">
    <text evidence="1">The sequence shown here is derived from an EMBL/GenBank/DDBJ whole genome shotgun (WGS) entry which is preliminary data.</text>
</comment>
<dbReference type="RefSeq" id="WP_183417239.1">
    <property type="nucleotide sequence ID" value="NZ_JACHXA010000008.1"/>
</dbReference>
<reference evidence="1 2" key="1">
    <citation type="submission" date="2020-08" db="EMBL/GenBank/DDBJ databases">
        <title>Genomic Encyclopedia of Type Strains, Phase III (KMG-III): the genomes of soil and plant-associated and newly described type strains.</title>
        <authorList>
            <person name="Whitman W."/>
        </authorList>
    </citation>
    <scope>NUCLEOTIDE SEQUENCE [LARGE SCALE GENOMIC DNA]</scope>
    <source>
        <strain evidence="1 2">CECT 8803</strain>
    </source>
</reference>
<dbReference type="Proteomes" id="UP000581135">
    <property type="component" value="Unassembled WGS sequence"/>
</dbReference>
<protein>
    <recommendedName>
        <fullName evidence="3">Apea-like HEPN domain-containing protein</fullName>
    </recommendedName>
</protein>
<organism evidence="1 2">
    <name type="scientific">Limibacillus halophilus</name>
    <dbReference type="NCBI Taxonomy" id="1579333"/>
    <lineage>
        <taxon>Bacteria</taxon>
        <taxon>Pseudomonadati</taxon>
        <taxon>Pseudomonadota</taxon>
        <taxon>Alphaproteobacteria</taxon>
        <taxon>Rhodospirillales</taxon>
        <taxon>Rhodovibrionaceae</taxon>
        <taxon>Limibacillus</taxon>
    </lineage>
</organism>
<dbReference type="EMBL" id="JACHXA010000008">
    <property type="protein sequence ID" value="MBB3066424.1"/>
    <property type="molecule type" value="Genomic_DNA"/>
</dbReference>